<dbReference type="InterPro" id="IPR029062">
    <property type="entry name" value="Class_I_gatase-like"/>
</dbReference>
<dbReference type="PANTHER" id="PTHR10099">
    <property type="entry name" value="PHOSPHORIBOSYLFORMYLGLYCINAMIDINE SYNTHASE"/>
    <property type="match status" value="1"/>
</dbReference>
<dbReference type="Gene3D" id="3.90.650.10">
    <property type="entry name" value="PurM-like C-terminal domain"/>
    <property type="match status" value="1"/>
</dbReference>
<evidence type="ECO:0000259" key="6">
    <source>
        <dbReference type="Pfam" id="PF22689"/>
    </source>
</evidence>
<dbReference type="Pfam" id="PF22689">
    <property type="entry name" value="FGAR-AT_PurM_N-like"/>
    <property type="match status" value="1"/>
</dbReference>
<evidence type="ECO:0000256" key="3">
    <source>
        <dbReference type="ARBA" id="ARBA00022844"/>
    </source>
</evidence>
<keyword evidence="8" id="KW-1185">Reference proteome</keyword>
<comment type="subcellular location">
    <subcellularLocation>
        <location evidence="1">Virion tegument</location>
    </subcellularLocation>
</comment>
<gene>
    <name evidence="7" type="primary">ORF75</name>
</gene>
<dbReference type="SUPFAM" id="SSF55326">
    <property type="entry name" value="PurM N-terminal domain-like"/>
    <property type="match status" value="1"/>
</dbReference>
<dbReference type="EMBL" id="KY965444">
    <property type="protein sequence ID" value="ARW78136.1"/>
    <property type="molecule type" value="Genomic_DNA"/>
</dbReference>
<dbReference type="GO" id="GO:0004642">
    <property type="term" value="F:phosphoribosylformylglycinamidine synthase activity"/>
    <property type="evidence" value="ECO:0007669"/>
    <property type="project" value="TreeGrafter"/>
</dbReference>
<dbReference type="GO" id="GO:0043657">
    <property type="term" value="C:host cell"/>
    <property type="evidence" value="ECO:0007669"/>
    <property type="project" value="GOC"/>
</dbReference>
<dbReference type="GeneID" id="33194286"/>
<keyword evidence="2" id="KW-0920">Virion tegument</keyword>
<dbReference type="GO" id="GO:0019033">
    <property type="term" value="C:viral tegument"/>
    <property type="evidence" value="ECO:0007669"/>
    <property type="project" value="UniProtKB-SubCell"/>
</dbReference>
<evidence type="ECO:0000313" key="7">
    <source>
        <dbReference type="EMBL" id="ARW78136.1"/>
    </source>
</evidence>
<accession>A0A1Z1NE53</accession>
<feature type="domain" description="PurM-like C-terminal" evidence="4">
    <location>
        <begin position="828"/>
        <end position="963"/>
    </location>
</feature>
<reference evidence="7" key="1">
    <citation type="submission" date="2017-04" db="EMBL/GenBank/DDBJ databases">
        <title>Genome sequence of delphinid gammaherpesvirus 1 from an Atlantic bottlenose dolphin (Tursiops truncatus).</title>
        <authorList>
            <person name="Davison A.J."/>
            <person name="Subramaniam K."/>
            <person name="Kerr K."/>
            <person name="Jacob J.J."/>
            <person name="Landrau-Giovannetti N."/>
            <person name="Waltzek T.B."/>
        </authorList>
    </citation>
    <scope>NUCLEOTIDE SEQUENCE [LARGE SCALE GENOMIC DNA]</scope>
    <source>
        <strain evidence="7">Sarasota</strain>
    </source>
</reference>
<dbReference type="InterPro" id="IPR036921">
    <property type="entry name" value="PurM-like_N_sf"/>
</dbReference>
<dbReference type="Gene3D" id="3.30.1330.10">
    <property type="entry name" value="PurM-like, N-terminal domain"/>
    <property type="match status" value="1"/>
</dbReference>
<dbReference type="Pfam" id="PF12818">
    <property type="entry name" value="Tegument_dsDNA"/>
    <property type="match status" value="1"/>
</dbReference>
<dbReference type="InterPro" id="IPR010077">
    <property type="entry name" value="Herpes_virus_tegument"/>
</dbReference>
<dbReference type="SUPFAM" id="SSF56042">
    <property type="entry name" value="PurM C-terminal domain-like"/>
    <property type="match status" value="1"/>
</dbReference>
<name>A0A1Z1NE53_9GAMA</name>
<dbReference type="InterPro" id="IPR036676">
    <property type="entry name" value="PurM-like_C_sf"/>
</dbReference>
<dbReference type="GO" id="GO:0075733">
    <property type="term" value="P:intracellular transport of virus"/>
    <property type="evidence" value="ECO:0007669"/>
    <property type="project" value="InterPro"/>
</dbReference>
<dbReference type="Gene3D" id="3.40.50.880">
    <property type="match status" value="1"/>
</dbReference>
<proteinExistence type="predicted"/>
<dbReference type="InterPro" id="IPR010918">
    <property type="entry name" value="PurM-like_C_dom"/>
</dbReference>
<dbReference type="PANTHER" id="PTHR10099:SF1">
    <property type="entry name" value="PHOSPHORIBOSYLFORMYLGLYCINAMIDINE SYNTHASE"/>
    <property type="match status" value="1"/>
</dbReference>
<feature type="domain" description="FGAR-AT PurM N-terminal-like" evidence="6">
    <location>
        <begin position="702"/>
        <end position="786"/>
    </location>
</feature>
<dbReference type="RefSeq" id="YP_009388574.1">
    <property type="nucleotide sequence ID" value="NC_035117.1"/>
</dbReference>
<dbReference type="InterPro" id="IPR024346">
    <property type="entry name" value="Tegument_herpes_virus_N"/>
</dbReference>
<evidence type="ECO:0000259" key="4">
    <source>
        <dbReference type="Pfam" id="PF02769"/>
    </source>
</evidence>
<dbReference type="InterPro" id="IPR055181">
    <property type="entry name" value="FGAR-AT_PurM_N-like"/>
</dbReference>
<dbReference type="KEGG" id="vg:33194286"/>
<organism evidence="7">
    <name type="scientific">Common bottlenose dolphin gammaherpesvirus 1 strain Sarasota</name>
    <dbReference type="NCBI Taxonomy" id="2022783"/>
    <lineage>
        <taxon>Viruses</taxon>
        <taxon>Duplodnaviria</taxon>
        <taxon>Heunggongvirae</taxon>
        <taxon>Peploviricota</taxon>
        <taxon>Herviviricetes</taxon>
        <taxon>Herpesvirales</taxon>
        <taxon>Orthoherpesviridae</taxon>
        <taxon>Gammaherpesvirinae</taxon>
        <taxon>Bossavirus</taxon>
        <taxon>Bossavirus delphinidgamma1</taxon>
        <taxon>Delphinid gammaherpesvirus 1</taxon>
    </lineage>
</organism>
<dbReference type="Pfam" id="PF13507">
    <property type="entry name" value="GATase_5"/>
    <property type="match status" value="1"/>
</dbReference>
<dbReference type="GO" id="GO:0006164">
    <property type="term" value="P:purine nucleotide biosynthetic process"/>
    <property type="evidence" value="ECO:0007669"/>
    <property type="project" value="TreeGrafter"/>
</dbReference>
<evidence type="ECO:0000256" key="2">
    <source>
        <dbReference type="ARBA" id="ARBA00022580"/>
    </source>
</evidence>
<keyword evidence="3" id="KW-0946">Virion</keyword>
<dbReference type="SUPFAM" id="SSF52317">
    <property type="entry name" value="Class I glutamine amidotransferase-like"/>
    <property type="match status" value="1"/>
</dbReference>
<evidence type="ECO:0000313" key="8">
    <source>
        <dbReference type="Proteomes" id="UP000214863"/>
    </source>
</evidence>
<evidence type="ECO:0000256" key="1">
    <source>
        <dbReference type="ARBA" id="ARBA00004535"/>
    </source>
</evidence>
<evidence type="ECO:0000259" key="5">
    <source>
        <dbReference type="Pfam" id="PF12818"/>
    </source>
</evidence>
<protein>
    <submittedName>
        <fullName evidence="7">Tegument protein G75</fullName>
    </submittedName>
</protein>
<dbReference type="NCBIfam" id="TIGR01739">
    <property type="entry name" value="tegu_FGAM_synt"/>
    <property type="match status" value="1"/>
</dbReference>
<dbReference type="SMART" id="SM01211">
    <property type="entry name" value="GATase_5"/>
    <property type="match status" value="1"/>
</dbReference>
<feature type="domain" description="Tegument protein herpes virus N-terminal" evidence="5">
    <location>
        <begin position="263"/>
        <end position="540"/>
    </location>
</feature>
<dbReference type="Pfam" id="PF02769">
    <property type="entry name" value="AIRS_C"/>
    <property type="match status" value="1"/>
</dbReference>
<dbReference type="Proteomes" id="UP000214863">
    <property type="component" value="Segment"/>
</dbReference>
<sequence length="1319" mass="146011">MAYITPNPSDGQGLTEFRAHISYSNANYTPDEERAVFEFMDRRGPFTIRSGTIVTENVTIIILGPSRSDHTHREDTEVAVVRHLLSDALEYNKSHPRSDAMTPGPHTLTLVYGPNLKWRNTTTSIELQDLLAILKCKWIRRVELCRSFSCKVMQYLLDEEFNPVTSIVLNHSGLVQYRDIARDALKVSPKDWSMPFACSDNAVALLDPINTLVMTTTSPDEKTIAAKTMLDTRGMAFDNKILTPSTITRWSTVCPFQPTSYITEGITNVYGNLSFFKQQLECLRYQKGVFPSSQVLAAFVGLYVPAPLKREQGSDLLSHKQIHYHLRTQNQAFAGCHLPTIGGFLNRISTEMCAITIERPLVYTCHLATTDKNETYSTRYVHPQYLVCLGPFVPSVTNDIFPFQYSESAVHFNKIQQVLDTVNQIMGMPIISRSERVSASGPVAAHLFKLLQGTGATIFMSTLPRFVTRRISNSAAEQKAAIYSQFLLIHSAALFLIVKNNKAINKQSGVDFPLNIFRKAAELAQCPFAVIGITQRAGGLHFVDDLDDPQDVAKIPPNKQFHPAFSVSYDDYLRQVQQQPLDEPDLIAVPLSKPASLIDWNAFPLESSVAQIFQHPSVGSKEFIVRHVNRCGNGLIAQQPGVGPLDLPLADYGLIFDSALWPMASLNDQGELVTQPPQSAKIWREITHGNFHSKTHTYPSSSFHGHAMSLGEQALKVQLHHVSGAKLAITEAMTNLMFAPHTTLPNVTLSMSVTWNNGPDSREEIEKVLNECKAFAESMGPAITVTSASCSCPRGGSDTYSTLKSIVVSACARVSNGPRVTPELRQAGSWLVLVAIDNKPWISGSTFEHVIETHAGTIPSPCPKKVAALFSTVQSLVAQGVVLSGHDISDGGTVTCLLEMALAGNRGIKVYIPGHLHAQQTMFSETPGAILEVSERSLESVQALCSRHGLYYMPIGRVGEVGQNQPVIIYQGKTTLFQQTLGLVYSSWSSFSQQQYDHFRNEIQDGALYINDYGDNEIRLGALENQLKEKYACMYTQPDLRFQVAVLSPPGPGKETSMLSALTNAGFTVYRINITEIKGINVLDQFIGIMVSQTTGHKDNITGAKGIALACFKSDILRGALTRFFSRKHTFSLACGELGFELFKTLGVIGPTGSGAIEHNALEIEDHGIELEANASKLYESRWANFYIHRDSKAEMLRPLQGAIIPCWVQGTHTGLRYKKDKVEYNLRSAGLVACSYHGKSVSEDDYAKNYPRNPTVTSTVAGICSPNGRHLALTFDPSLAFHMWQWQHVPASHKDLKVSPWSLMFYHMHIWCNETIPT</sequence>